<dbReference type="Proteomes" id="UP000250235">
    <property type="component" value="Unassembled WGS sequence"/>
</dbReference>
<proteinExistence type="predicted"/>
<accession>A0A2Z7CF22</accession>
<reference evidence="1 2" key="1">
    <citation type="journal article" date="2015" name="Proc. Natl. Acad. Sci. U.S.A.">
        <title>The resurrection genome of Boea hygrometrica: A blueprint for survival of dehydration.</title>
        <authorList>
            <person name="Xiao L."/>
            <person name="Yang G."/>
            <person name="Zhang L."/>
            <person name="Yang X."/>
            <person name="Zhao S."/>
            <person name="Ji Z."/>
            <person name="Zhou Q."/>
            <person name="Hu M."/>
            <person name="Wang Y."/>
            <person name="Chen M."/>
            <person name="Xu Y."/>
            <person name="Jin H."/>
            <person name="Xiao X."/>
            <person name="Hu G."/>
            <person name="Bao F."/>
            <person name="Hu Y."/>
            <person name="Wan P."/>
            <person name="Li L."/>
            <person name="Deng X."/>
            <person name="Kuang T."/>
            <person name="Xiang C."/>
            <person name="Zhu J.K."/>
            <person name="Oliver M.J."/>
            <person name="He Y."/>
        </authorList>
    </citation>
    <scope>NUCLEOTIDE SEQUENCE [LARGE SCALE GENOMIC DNA]</scope>
    <source>
        <strain evidence="2">cv. XS01</strain>
    </source>
</reference>
<dbReference type="AlphaFoldDB" id="A0A2Z7CF22"/>
<evidence type="ECO:0000313" key="2">
    <source>
        <dbReference type="Proteomes" id="UP000250235"/>
    </source>
</evidence>
<evidence type="ECO:0000313" key="1">
    <source>
        <dbReference type="EMBL" id="KZV45283.1"/>
    </source>
</evidence>
<protein>
    <submittedName>
        <fullName evidence="1">Uncharacterized protein</fullName>
    </submittedName>
</protein>
<dbReference type="EMBL" id="KQ996404">
    <property type="protein sequence ID" value="KZV45283.1"/>
    <property type="molecule type" value="Genomic_DNA"/>
</dbReference>
<sequence length="341" mass="40357">MQKQLRAERRRTKQLTAEQFRGSFVVHQLRDEQLKGGDQLREKKQIVVQIRTRFRLEKLIADQLRGIQLRRYQLRAYQIRAKHFEHQRCYLELAMAKRCRLHKLVRQRFDFAHIIQQDDLCEKIQQARRFSSEAVDERMSTAELNSKWRKRQKPAKVKDASTFTLQRSVAPKWKEDKIAFWSAEEFWKLSNGKIFTEAIYWRQRPLKNRDHRRDIMATLPQSVDIWIKNSSELFGVFQMSVPHYSGVTHLDLSKDLGRKEVSSGIRVLLAKAILTKTRIKTLLIWNPIHLKTLGFIHMILGGPTEGNSNHARKARYRRMESMEVGKSYLLNDDVTADVIYT</sequence>
<organism evidence="1 2">
    <name type="scientific">Dorcoceras hygrometricum</name>
    <dbReference type="NCBI Taxonomy" id="472368"/>
    <lineage>
        <taxon>Eukaryota</taxon>
        <taxon>Viridiplantae</taxon>
        <taxon>Streptophyta</taxon>
        <taxon>Embryophyta</taxon>
        <taxon>Tracheophyta</taxon>
        <taxon>Spermatophyta</taxon>
        <taxon>Magnoliopsida</taxon>
        <taxon>eudicotyledons</taxon>
        <taxon>Gunneridae</taxon>
        <taxon>Pentapetalae</taxon>
        <taxon>asterids</taxon>
        <taxon>lamiids</taxon>
        <taxon>Lamiales</taxon>
        <taxon>Gesneriaceae</taxon>
        <taxon>Didymocarpoideae</taxon>
        <taxon>Trichosporeae</taxon>
        <taxon>Loxocarpinae</taxon>
        <taxon>Dorcoceras</taxon>
    </lineage>
</organism>
<keyword evidence="2" id="KW-1185">Reference proteome</keyword>
<name>A0A2Z7CF22_9LAMI</name>
<gene>
    <name evidence="1" type="ORF">F511_06801</name>
</gene>